<evidence type="ECO:0000256" key="7">
    <source>
        <dbReference type="ARBA" id="ARBA00022723"/>
    </source>
</evidence>
<dbReference type="EC" id="3.1.3.1" evidence="3"/>
<keyword evidence="13" id="KW-0449">Lipoprotein</keyword>
<keyword evidence="7 15" id="KW-0479">Metal-binding</keyword>
<keyword evidence="12" id="KW-0325">Glycoprotein</keyword>
<dbReference type="InterPro" id="IPR001952">
    <property type="entry name" value="Alkaline_phosphatase"/>
</dbReference>
<comment type="similarity">
    <text evidence="2 16">Belongs to the alkaline phosphatase family.</text>
</comment>
<evidence type="ECO:0000256" key="11">
    <source>
        <dbReference type="ARBA" id="ARBA00023136"/>
    </source>
</evidence>
<keyword evidence="18" id="KW-0732">Signal</keyword>
<dbReference type="PANTHER" id="PTHR11596">
    <property type="entry name" value="ALKALINE PHOSPHATASE"/>
    <property type="match status" value="1"/>
</dbReference>
<evidence type="ECO:0000256" key="5">
    <source>
        <dbReference type="ARBA" id="ARBA00022553"/>
    </source>
</evidence>
<reference evidence="19 20" key="1">
    <citation type="submission" date="2019-01" db="EMBL/GenBank/DDBJ databases">
        <authorList>
            <person name="Sayadi A."/>
        </authorList>
    </citation>
    <scope>NUCLEOTIDE SEQUENCE [LARGE SCALE GENOMIC DNA]</scope>
</reference>
<dbReference type="AlphaFoldDB" id="A0A653BT29"/>
<evidence type="ECO:0000256" key="17">
    <source>
        <dbReference type="SAM" id="Phobius"/>
    </source>
</evidence>
<proteinExistence type="inferred from homology"/>
<evidence type="ECO:0000256" key="3">
    <source>
        <dbReference type="ARBA" id="ARBA00012647"/>
    </source>
</evidence>
<evidence type="ECO:0000256" key="9">
    <source>
        <dbReference type="ARBA" id="ARBA00022833"/>
    </source>
</evidence>
<evidence type="ECO:0000256" key="4">
    <source>
        <dbReference type="ARBA" id="ARBA00022475"/>
    </source>
</evidence>
<organism evidence="19 20">
    <name type="scientific">Callosobruchus maculatus</name>
    <name type="common">Southern cowpea weevil</name>
    <name type="synonym">Pulse bruchid</name>
    <dbReference type="NCBI Taxonomy" id="64391"/>
    <lineage>
        <taxon>Eukaryota</taxon>
        <taxon>Metazoa</taxon>
        <taxon>Ecdysozoa</taxon>
        <taxon>Arthropoda</taxon>
        <taxon>Hexapoda</taxon>
        <taxon>Insecta</taxon>
        <taxon>Pterygota</taxon>
        <taxon>Neoptera</taxon>
        <taxon>Endopterygota</taxon>
        <taxon>Coleoptera</taxon>
        <taxon>Polyphaga</taxon>
        <taxon>Cucujiformia</taxon>
        <taxon>Chrysomeloidea</taxon>
        <taxon>Chrysomelidae</taxon>
        <taxon>Bruchinae</taxon>
        <taxon>Bruchini</taxon>
        <taxon>Callosobruchus</taxon>
    </lineage>
</organism>
<feature type="binding site" evidence="15">
    <location>
        <position position="338"/>
    </location>
    <ligand>
        <name>Zn(2+)</name>
        <dbReference type="ChEBI" id="CHEBI:29105"/>
        <label>2</label>
    </ligand>
</feature>
<feature type="binding site" evidence="15">
    <location>
        <position position="169"/>
    </location>
    <ligand>
        <name>Mg(2+)</name>
        <dbReference type="ChEBI" id="CHEBI:18420"/>
    </ligand>
</feature>
<gene>
    <name evidence="19" type="ORF">CALMAC_LOCUS3540</name>
</gene>
<keyword evidence="11 17" id="KW-0472">Membrane</keyword>
<comment type="cofactor">
    <cofactor evidence="15">
        <name>Zn(2+)</name>
        <dbReference type="ChEBI" id="CHEBI:29105"/>
    </cofactor>
    <text evidence="15">Binds 2 Zn(2+) ions.</text>
</comment>
<dbReference type="SUPFAM" id="SSF53649">
    <property type="entry name" value="Alkaline phosphatase-like"/>
    <property type="match status" value="1"/>
</dbReference>
<feature type="active site" description="Phosphoserine intermediate" evidence="14">
    <location>
        <position position="104"/>
    </location>
</feature>
<feature type="binding site" evidence="15">
    <location>
        <position position="376"/>
    </location>
    <ligand>
        <name>Zn(2+)</name>
        <dbReference type="ChEBI" id="CHEBI:29105"/>
        <label>2</label>
    </ligand>
</feature>
<keyword evidence="4" id="KW-1003">Cell membrane</keyword>
<evidence type="ECO:0000256" key="1">
    <source>
        <dbReference type="ARBA" id="ARBA00004609"/>
    </source>
</evidence>
<evidence type="ECO:0000256" key="15">
    <source>
        <dbReference type="PIRSR" id="PIRSR601952-2"/>
    </source>
</evidence>
<keyword evidence="6" id="KW-0336">GPI-anchor</keyword>
<dbReference type="EMBL" id="CAACVG010004897">
    <property type="protein sequence ID" value="VEN38752.1"/>
    <property type="molecule type" value="Genomic_DNA"/>
</dbReference>
<dbReference type="GO" id="GO:0098552">
    <property type="term" value="C:side of membrane"/>
    <property type="evidence" value="ECO:0007669"/>
    <property type="project" value="UniProtKB-KW"/>
</dbReference>
<comment type="cofactor">
    <cofactor evidence="15">
        <name>Mg(2+)</name>
        <dbReference type="ChEBI" id="CHEBI:18420"/>
    </cofactor>
    <text evidence="15">Binds 1 Mg(2+) ion.</text>
</comment>
<feature type="binding site" evidence="15">
    <location>
        <position position="375"/>
    </location>
    <ligand>
        <name>Zn(2+)</name>
        <dbReference type="ChEBI" id="CHEBI:29105"/>
        <label>2</label>
    </ligand>
</feature>
<feature type="signal peptide" evidence="18">
    <location>
        <begin position="1"/>
        <end position="22"/>
    </location>
</feature>
<protein>
    <recommendedName>
        <fullName evidence="3">alkaline phosphatase</fullName>
        <ecNumber evidence="3">3.1.3.1</ecNumber>
    </recommendedName>
</protein>
<evidence type="ECO:0000256" key="8">
    <source>
        <dbReference type="ARBA" id="ARBA00022801"/>
    </source>
</evidence>
<feature type="binding site" evidence="15">
    <location>
        <position position="455"/>
    </location>
    <ligand>
        <name>Zn(2+)</name>
        <dbReference type="ChEBI" id="CHEBI:29105"/>
        <label>2</label>
    </ligand>
</feature>
<dbReference type="GO" id="GO:0005886">
    <property type="term" value="C:plasma membrane"/>
    <property type="evidence" value="ECO:0007669"/>
    <property type="project" value="UniProtKB-SubCell"/>
</dbReference>
<feature type="binding site" evidence="15">
    <location>
        <position position="167"/>
    </location>
    <ligand>
        <name>Mg(2+)</name>
        <dbReference type="ChEBI" id="CHEBI:18420"/>
    </ligand>
</feature>
<keyword evidence="17" id="KW-0812">Transmembrane</keyword>
<evidence type="ECO:0000256" key="6">
    <source>
        <dbReference type="ARBA" id="ARBA00022622"/>
    </source>
</evidence>
<dbReference type="PANTHER" id="PTHR11596:SF5">
    <property type="entry name" value="ALKALINE PHOSPHATASE"/>
    <property type="match status" value="1"/>
</dbReference>
<name>A0A653BT29_CALMS</name>
<evidence type="ECO:0000313" key="20">
    <source>
        <dbReference type="Proteomes" id="UP000410492"/>
    </source>
</evidence>
<feature type="chain" id="PRO_5024915454" description="alkaline phosphatase" evidence="18">
    <location>
        <begin position="23"/>
        <end position="526"/>
    </location>
</feature>
<keyword evidence="10 15" id="KW-0460">Magnesium</keyword>
<accession>A0A653BT29</accession>
<feature type="binding site" evidence="15">
    <location>
        <position position="60"/>
    </location>
    <ligand>
        <name>Zn(2+)</name>
        <dbReference type="ChEBI" id="CHEBI:29105"/>
        <label>2</label>
    </ligand>
</feature>
<evidence type="ECO:0000256" key="2">
    <source>
        <dbReference type="ARBA" id="ARBA00005984"/>
    </source>
</evidence>
<comment type="subcellular location">
    <subcellularLocation>
        <location evidence="1">Cell membrane</location>
        <topology evidence="1">Lipid-anchor</topology>
        <topology evidence="1">GPI-anchor</topology>
    </subcellularLocation>
</comment>
<sequence>MFRHINHCLSFILFVNIQAVFNIKEDQTHWRNLGHQELQDALNKQIIDGIAKNVILFIGDGLGPTTVTTSRIYGKGEDGHLAWEKFSNIGVLKTYSANKLVPDSCSTATALFCGVKANHKTSGVDATVEVNDCQASLKPAAQLKSIIDWAQDAGKATGFVTTTRVTHATPSALYAHTPNRSWECESKIPESGSQCKDIARQLIEDMPGRNIQVIMGGGRQCLQSDVVGSPADPIDSWSCYSKDGRDLIGNWTAEKSRRKVTFQVLQNNDELEKANLDVEYTLGIFANGHLKLDFERDRGPKGMPSLLNMTEKAISILKKRTNGYVLMVEGGMIDMAHHRGHARKALDETVAFSDAIARALELTDPKETLIIVTSDHSHSMVFTGYPDRGSGVLSYTESAIDKEPFTSLLYGTGGPNNYQFAVQDNTVQRLDPSKNDTNDFEYSQQAVVLTDEVTHSGTDVLVYANGPMAHLFTSVHEQSYVAYVIGYAAKIGPYRDSLTNGTSAILANTLSVLVLLTVPLIKYYFY</sequence>
<evidence type="ECO:0000256" key="14">
    <source>
        <dbReference type="PIRSR" id="PIRSR601952-1"/>
    </source>
</evidence>
<dbReference type="GO" id="GO:0046872">
    <property type="term" value="F:metal ion binding"/>
    <property type="evidence" value="ECO:0007669"/>
    <property type="project" value="UniProtKB-KW"/>
</dbReference>
<keyword evidence="17" id="KW-1133">Transmembrane helix</keyword>
<evidence type="ECO:0000256" key="13">
    <source>
        <dbReference type="ARBA" id="ARBA00023288"/>
    </source>
</evidence>
<evidence type="ECO:0000256" key="10">
    <source>
        <dbReference type="ARBA" id="ARBA00022842"/>
    </source>
</evidence>
<keyword evidence="9 15" id="KW-0862">Zinc</keyword>
<dbReference type="InterPro" id="IPR017850">
    <property type="entry name" value="Alkaline_phosphatase_core_sf"/>
</dbReference>
<feature type="binding site" evidence="15">
    <location>
        <position position="329"/>
    </location>
    <ligand>
        <name>Mg(2+)</name>
        <dbReference type="ChEBI" id="CHEBI:18420"/>
    </ligand>
</feature>
<evidence type="ECO:0000256" key="18">
    <source>
        <dbReference type="SAM" id="SignalP"/>
    </source>
</evidence>
<dbReference type="Pfam" id="PF00245">
    <property type="entry name" value="Alk_phosphatase"/>
    <property type="match status" value="1"/>
</dbReference>
<keyword evidence="8" id="KW-0378">Hydrolase</keyword>
<dbReference type="FunFam" id="3.40.720.10:FF:000008">
    <property type="entry name" value="Alkaline phosphatase"/>
    <property type="match status" value="1"/>
</dbReference>
<feature type="transmembrane region" description="Helical" evidence="17">
    <location>
        <begin position="505"/>
        <end position="525"/>
    </location>
</feature>
<dbReference type="Gene3D" id="3.40.720.10">
    <property type="entry name" value="Alkaline Phosphatase, subunit A"/>
    <property type="match status" value="1"/>
</dbReference>
<dbReference type="Proteomes" id="UP000410492">
    <property type="component" value="Unassembled WGS sequence"/>
</dbReference>
<feature type="binding site" evidence="15">
    <location>
        <position position="60"/>
    </location>
    <ligand>
        <name>Mg(2+)</name>
        <dbReference type="ChEBI" id="CHEBI:18420"/>
    </ligand>
</feature>
<feature type="binding site" evidence="15">
    <location>
        <position position="334"/>
    </location>
    <ligand>
        <name>Zn(2+)</name>
        <dbReference type="ChEBI" id="CHEBI:29105"/>
        <label>2</label>
    </ligand>
</feature>
<dbReference type="SMART" id="SM00098">
    <property type="entry name" value="alkPPc"/>
    <property type="match status" value="1"/>
</dbReference>
<dbReference type="OrthoDB" id="5818554at2759"/>
<evidence type="ECO:0000256" key="12">
    <source>
        <dbReference type="ARBA" id="ARBA00023180"/>
    </source>
</evidence>
<evidence type="ECO:0000256" key="16">
    <source>
        <dbReference type="RuleBase" id="RU003946"/>
    </source>
</evidence>
<keyword evidence="5" id="KW-0597">Phosphoprotein</keyword>
<dbReference type="CDD" id="cd16012">
    <property type="entry name" value="ALP"/>
    <property type="match status" value="1"/>
</dbReference>
<evidence type="ECO:0000313" key="19">
    <source>
        <dbReference type="EMBL" id="VEN38752.1"/>
    </source>
</evidence>
<dbReference type="GO" id="GO:0004035">
    <property type="term" value="F:alkaline phosphatase activity"/>
    <property type="evidence" value="ECO:0007669"/>
    <property type="project" value="UniProtKB-EC"/>
</dbReference>
<dbReference type="PRINTS" id="PR00113">
    <property type="entry name" value="ALKPHPHTASE"/>
</dbReference>
<keyword evidence="20" id="KW-1185">Reference proteome</keyword>